<dbReference type="Proteomes" id="UP000000602">
    <property type="component" value="Chromosome"/>
</dbReference>
<evidence type="ECO:0000313" key="1">
    <source>
        <dbReference type="EMBL" id="CAG37823.1"/>
    </source>
</evidence>
<sequence length="68" mass="8201">MTLFFILPTKKNSGNKYQYHLAFTDFSLNNCNSSLFFFVDMIRQQRLYVVVLSTTYRPKKILISFFFR</sequence>
<dbReference type="HOGENOM" id="CLU_2787105_0_0_7"/>
<dbReference type="EMBL" id="CR522870">
    <property type="protein sequence ID" value="CAG37823.1"/>
    <property type="molecule type" value="Genomic_DNA"/>
</dbReference>
<organism evidence="1 2">
    <name type="scientific">Desulfotalea psychrophila (strain LSv54 / DSM 12343)</name>
    <dbReference type="NCBI Taxonomy" id="177439"/>
    <lineage>
        <taxon>Bacteria</taxon>
        <taxon>Pseudomonadati</taxon>
        <taxon>Thermodesulfobacteriota</taxon>
        <taxon>Desulfobulbia</taxon>
        <taxon>Desulfobulbales</taxon>
        <taxon>Desulfocapsaceae</taxon>
        <taxon>Desulfotalea</taxon>
    </lineage>
</organism>
<dbReference type="STRING" id="177439.DP3094"/>
<reference evidence="2" key="1">
    <citation type="journal article" date="2004" name="Environ. Microbiol.">
        <title>The genome of Desulfotalea psychrophila, a sulfate-reducing bacterium from permanently cold Arctic sediments.</title>
        <authorList>
            <person name="Rabus R."/>
            <person name="Ruepp A."/>
            <person name="Frickey T."/>
            <person name="Rattei T."/>
            <person name="Fartmann B."/>
            <person name="Stark M."/>
            <person name="Bauer M."/>
            <person name="Zibat A."/>
            <person name="Lombardot T."/>
            <person name="Becker I."/>
            <person name="Amann J."/>
            <person name="Gellner K."/>
            <person name="Teeling H."/>
            <person name="Leuschner W.D."/>
            <person name="Gloeckner F.-O."/>
            <person name="Lupas A.N."/>
            <person name="Amann R."/>
            <person name="Klenk H.-P."/>
        </authorList>
    </citation>
    <scope>NUCLEOTIDE SEQUENCE [LARGE SCALE GENOMIC DNA]</scope>
    <source>
        <strain evidence="2">DSM 12343 / LSv54</strain>
    </source>
</reference>
<name>Q6AIK7_DESPS</name>
<keyword evidence="2" id="KW-1185">Reference proteome</keyword>
<dbReference type="KEGG" id="dps:DP3094"/>
<proteinExistence type="predicted"/>
<gene>
    <name evidence="1" type="ordered locus">DP3094</name>
</gene>
<evidence type="ECO:0000313" key="2">
    <source>
        <dbReference type="Proteomes" id="UP000000602"/>
    </source>
</evidence>
<protein>
    <submittedName>
        <fullName evidence="1">Uncharacterized protein</fullName>
    </submittedName>
</protein>
<accession>Q6AIK7</accession>
<dbReference type="AlphaFoldDB" id="Q6AIK7"/>